<feature type="transmembrane region" description="Helical" evidence="1">
    <location>
        <begin position="131"/>
        <end position="153"/>
    </location>
</feature>
<dbReference type="AlphaFoldDB" id="A0A5J9TMZ0"/>
<evidence type="ECO:0000313" key="3">
    <source>
        <dbReference type="Proteomes" id="UP000324897"/>
    </source>
</evidence>
<accession>A0A5J9TMZ0</accession>
<feature type="transmembrane region" description="Helical" evidence="1">
    <location>
        <begin position="27"/>
        <end position="46"/>
    </location>
</feature>
<reference evidence="2 3" key="1">
    <citation type="journal article" date="2019" name="Sci. Rep.">
        <title>A high-quality genome of Eragrostis curvula grass provides insights into Poaceae evolution and supports new strategies to enhance forage quality.</title>
        <authorList>
            <person name="Carballo J."/>
            <person name="Santos B.A.C.M."/>
            <person name="Zappacosta D."/>
            <person name="Garbus I."/>
            <person name="Selva J.P."/>
            <person name="Gallo C.A."/>
            <person name="Diaz A."/>
            <person name="Albertini E."/>
            <person name="Caccamo M."/>
            <person name="Echenique V."/>
        </authorList>
    </citation>
    <scope>NUCLEOTIDE SEQUENCE [LARGE SCALE GENOMIC DNA]</scope>
    <source>
        <strain evidence="3">cv. Victoria</strain>
        <tissue evidence="2">Leaf</tissue>
    </source>
</reference>
<protein>
    <submittedName>
        <fullName evidence="2">Uncharacterized protein</fullName>
    </submittedName>
</protein>
<proteinExistence type="predicted"/>
<gene>
    <name evidence="2" type="ORF">EJB05_46238</name>
</gene>
<dbReference type="Proteomes" id="UP000324897">
    <property type="component" value="Chromosome 3"/>
</dbReference>
<keyword evidence="1" id="KW-0812">Transmembrane</keyword>
<feature type="transmembrane region" description="Helical" evidence="1">
    <location>
        <begin position="72"/>
        <end position="91"/>
    </location>
</feature>
<comment type="caution">
    <text evidence="2">The sequence shown here is derived from an EMBL/GenBank/DDBJ whole genome shotgun (WGS) entry which is preliminary data.</text>
</comment>
<sequence length="156" mass="16252">MHPGRRAAAVAMVAATRPLSVRAVAKALSVFGLAAVALALFAMTLLDPTDTRFLVICVPTDEEVADLSATSGLLLLSAATQAVAATLALLVPKRALALLACAVGARTCCHVNVVVHRIVSCHGRVHGELAVYYWLFLAVEFAALTAGFVIALFGQE</sequence>
<evidence type="ECO:0000256" key="1">
    <source>
        <dbReference type="SAM" id="Phobius"/>
    </source>
</evidence>
<name>A0A5J9TMZ0_9POAL</name>
<dbReference type="Gramene" id="TVU12587">
    <property type="protein sequence ID" value="TVU12587"/>
    <property type="gene ID" value="EJB05_46238"/>
</dbReference>
<organism evidence="2 3">
    <name type="scientific">Eragrostis curvula</name>
    <name type="common">weeping love grass</name>
    <dbReference type="NCBI Taxonomy" id="38414"/>
    <lineage>
        <taxon>Eukaryota</taxon>
        <taxon>Viridiplantae</taxon>
        <taxon>Streptophyta</taxon>
        <taxon>Embryophyta</taxon>
        <taxon>Tracheophyta</taxon>
        <taxon>Spermatophyta</taxon>
        <taxon>Magnoliopsida</taxon>
        <taxon>Liliopsida</taxon>
        <taxon>Poales</taxon>
        <taxon>Poaceae</taxon>
        <taxon>PACMAD clade</taxon>
        <taxon>Chloridoideae</taxon>
        <taxon>Eragrostideae</taxon>
        <taxon>Eragrostidinae</taxon>
        <taxon>Eragrostis</taxon>
    </lineage>
</organism>
<keyword evidence="1" id="KW-1133">Transmembrane helix</keyword>
<evidence type="ECO:0000313" key="2">
    <source>
        <dbReference type="EMBL" id="TVU12587.1"/>
    </source>
</evidence>
<dbReference type="EMBL" id="RWGY01000039">
    <property type="protein sequence ID" value="TVU12587.1"/>
    <property type="molecule type" value="Genomic_DNA"/>
</dbReference>
<keyword evidence="1" id="KW-0472">Membrane</keyword>
<keyword evidence="3" id="KW-1185">Reference proteome</keyword>